<evidence type="ECO:0000313" key="2">
    <source>
        <dbReference type="Proteomes" id="UP000759131"/>
    </source>
</evidence>
<keyword evidence="2" id="KW-1185">Reference proteome</keyword>
<reference evidence="1" key="1">
    <citation type="submission" date="2020-11" db="EMBL/GenBank/DDBJ databases">
        <authorList>
            <person name="Tran Van P."/>
        </authorList>
    </citation>
    <scope>NUCLEOTIDE SEQUENCE</scope>
</reference>
<dbReference type="AlphaFoldDB" id="A0A7R9L1C4"/>
<gene>
    <name evidence="1" type="ORF">OSB1V03_LOCUS13411</name>
</gene>
<organism evidence="1">
    <name type="scientific">Medioppia subpectinata</name>
    <dbReference type="NCBI Taxonomy" id="1979941"/>
    <lineage>
        <taxon>Eukaryota</taxon>
        <taxon>Metazoa</taxon>
        <taxon>Ecdysozoa</taxon>
        <taxon>Arthropoda</taxon>
        <taxon>Chelicerata</taxon>
        <taxon>Arachnida</taxon>
        <taxon>Acari</taxon>
        <taxon>Acariformes</taxon>
        <taxon>Sarcoptiformes</taxon>
        <taxon>Oribatida</taxon>
        <taxon>Brachypylina</taxon>
        <taxon>Oppioidea</taxon>
        <taxon>Oppiidae</taxon>
        <taxon>Medioppia</taxon>
    </lineage>
</organism>
<sequence length="81" mass="9125">MAITVWERDPIIMELLTAIILLNPNTSNLKHTRTTTTRTTTISTIEIPVGITDKTTESNSDTKVLSDIFVNTNCEPFLRVY</sequence>
<dbReference type="EMBL" id="OC866532">
    <property type="protein sequence ID" value="CAD7633012.1"/>
    <property type="molecule type" value="Genomic_DNA"/>
</dbReference>
<dbReference type="EMBL" id="CAJPIZ010011957">
    <property type="protein sequence ID" value="CAG2113442.1"/>
    <property type="molecule type" value="Genomic_DNA"/>
</dbReference>
<protein>
    <submittedName>
        <fullName evidence="1">Uncharacterized protein</fullName>
    </submittedName>
</protein>
<dbReference type="Proteomes" id="UP000759131">
    <property type="component" value="Unassembled WGS sequence"/>
</dbReference>
<proteinExistence type="predicted"/>
<accession>A0A7R9L1C4</accession>
<name>A0A7R9L1C4_9ACAR</name>
<evidence type="ECO:0000313" key="1">
    <source>
        <dbReference type="EMBL" id="CAD7633012.1"/>
    </source>
</evidence>